<comment type="caution">
    <text evidence="2">The sequence shown here is derived from an EMBL/GenBank/DDBJ whole genome shotgun (WGS) entry which is preliminary data.</text>
</comment>
<dbReference type="PANTHER" id="PTHR23131:SF4">
    <property type="entry name" value="METALLO-BETA-LACTAMASE SUPERFAMILY POTEIN"/>
    <property type="match status" value="1"/>
</dbReference>
<evidence type="ECO:0000313" key="3">
    <source>
        <dbReference type="Proteomes" id="UP000316184"/>
    </source>
</evidence>
<dbReference type="SUPFAM" id="SSF56281">
    <property type="entry name" value="Metallo-hydrolase/oxidoreductase"/>
    <property type="match status" value="1"/>
</dbReference>
<keyword evidence="2" id="KW-0378">Hydrolase</keyword>
<dbReference type="AlphaFoldDB" id="A0A561V770"/>
<dbReference type="Pfam" id="PF00753">
    <property type="entry name" value="Lactamase_B"/>
    <property type="match status" value="1"/>
</dbReference>
<dbReference type="Proteomes" id="UP000316184">
    <property type="component" value="Unassembled WGS sequence"/>
</dbReference>
<dbReference type="InterPro" id="IPR036388">
    <property type="entry name" value="WH-like_DNA-bd_sf"/>
</dbReference>
<organism evidence="2 3">
    <name type="scientific">Saccharopolyspora dendranthemae</name>
    <dbReference type="NCBI Taxonomy" id="1181886"/>
    <lineage>
        <taxon>Bacteria</taxon>
        <taxon>Bacillati</taxon>
        <taxon>Actinomycetota</taxon>
        <taxon>Actinomycetes</taxon>
        <taxon>Pseudonocardiales</taxon>
        <taxon>Pseudonocardiaceae</taxon>
        <taxon>Saccharopolyspora</taxon>
    </lineage>
</organism>
<dbReference type="Gene3D" id="1.10.10.10">
    <property type="entry name" value="Winged helix-like DNA-binding domain superfamily/Winged helix DNA-binding domain"/>
    <property type="match status" value="1"/>
</dbReference>
<name>A0A561V770_9PSEU</name>
<dbReference type="InterPro" id="IPR036866">
    <property type="entry name" value="RibonucZ/Hydroxyglut_hydro"/>
</dbReference>
<dbReference type="InterPro" id="IPR001279">
    <property type="entry name" value="Metallo-B-lactamas"/>
</dbReference>
<feature type="domain" description="Metallo-beta-lactamase" evidence="1">
    <location>
        <begin position="34"/>
        <end position="246"/>
    </location>
</feature>
<accession>A0A561V770</accession>
<proteinExistence type="predicted"/>
<protein>
    <submittedName>
        <fullName evidence="2">Glyoxylase-like metal-dependent hydrolase (Beta-lactamase superfamily II)</fullName>
    </submittedName>
</protein>
<keyword evidence="3" id="KW-1185">Reference proteome</keyword>
<gene>
    <name evidence="2" type="ORF">FHU35_1172</name>
</gene>
<dbReference type="Gene3D" id="3.60.15.10">
    <property type="entry name" value="Ribonuclease Z/Hydroxyacylglutathione hydrolase-like"/>
    <property type="match status" value="1"/>
</dbReference>
<dbReference type="InterPro" id="IPR050662">
    <property type="entry name" value="Sec-metab_biosynth-thioest"/>
</dbReference>
<dbReference type="RefSeq" id="WP_145735559.1">
    <property type="nucleotide sequence ID" value="NZ_VIWX01000001.1"/>
</dbReference>
<evidence type="ECO:0000313" key="2">
    <source>
        <dbReference type="EMBL" id="TWG07456.1"/>
    </source>
</evidence>
<dbReference type="SMART" id="SM00849">
    <property type="entry name" value="Lactamase_B"/>
    <property type="match status" value="1"/>
</dbReference>
<dbReference type="OrthoDB" id="2971563at2"/>
<dbReference type="EMBL" id="VIWX01000001">
    <property type="protein sequence ID" value="TWG07456.1"/>
    <property type="molecule type" value="Genomic_DNA"/>
</dbReference>
<sequence>MGESRYEWMEPGAFEVAPGVHRIPLPLPNDGLRAVNVYAITDGNSLTLVDGGWALEESREQLTSALAQIGAGPGDITRFLVTHAHRDHYTQALTLRREHGSEVLLGEEERHTLERLMSPDHRSMDRQLEMLAEHGAKPVRDELLSVRSSGSRHHVWEMPDTWINAATDLGLTERQLRALPTPGHTRGHLVFLEEQAGLMFAGDHVLPHITPSIGFEQAPTASPLRDYLASLRLVRGMPDMRLLPAHGPVTDSVHDRVDELLAHHDARLVATAAVVTAGASTAYEAARALTWTRRERAFDDLDVFNQMMAVLETAAHLDVLVLQDELGSQRTEGVLHYS</sequence>
<reference evidence="2 3" key="1">
    <citation type="submission" date="2019-06" db="EMBL/GenBank/DDBJ databases">
        <title>Sequencing the genomes of 1000 actinobacteria strains.</title>
        <authorList>
            <person name="Klenk H.-P."/>
        </authorList>
    </citation>
    <scope>NUCLEOTIDE SEQUENCE [LARGE SCALE GENOMIC DNA]</scope>
    <source>
        <strain evidence="2 3">DSM 46699</strain>
    </source>
</reference>
<evidence type="ECO:0000259" key="1">
    <source>
        <dbReference type="SMART" id="SM00849"/>
    </source>
</evidence>
<dbReference type="PANTHER" id="PTHR23131">
    <property type="entry name" value="ENDORIBONUCLEASE LACTB2"/>
    <property type="match status" value="1"/>
</dbReference>
<dbReference type="GO" id="GO:0016787">
    <property type="term" value="F:hydrolase activity"/>
    <property type="evidence" value="ECO:0007669"/>
    <property type="project" value="UniProtKB-KW"/>
</dbReference>